<evidence type="ECO:0000256" key="6">
    <source>
        <dbReference type="ARBA" id="ARBA00023136"/>
    </source>
</evidence>
<evidence type="ECO:0000256" key="8">
    <source>
        <dbReference type="SAM" id="Phobius"/>
    </source>
</evidence>
<dbReference type="GO" id="GO:0042121">
    <property type="term" value="P:alginic acid biosynthetic process"/>
    <property type="evidence" value="ECO:0007669"/>
    <property type="project" value="InterPro"/>
</dbReference>
<dbReference type="RefSeq" id="WP_091235129.1">
    <property type="nucleotide sequence ID" value="NZ_FMKA01000018.1"/>
</dbReference>
<dbReference type="InterPro" id="IPR051085">
    <property type="entry name" value="MB_O-acyltransferase"/>
</dbReference>
<feature type="transmembrane region" description="Helical" evidence="8">
    <location>
        <begin position="349"/>
        <end position="367"/>
    </location>
</feature>
<keyword evidence="7 9" id="KW-0012">Acyltransferase</keyword>
<dbReference type="PIRSF" id="PIRSF016636">
    <property type="entry name" value="AlgI_DltB"/>
    <property type="match status" value="1"/>
</dbReference>
<dbReference type="PANTHER" id="PTHR13285:SF18">
    <property type="entry name" value="PROTEIN-CYSTEINE N-PALMITOYLTRANSFERASE RASP"/>
    <property type="match status" value="1"/>
</dbReference>
<keyword evidence="7 9" id="KW-0808">Transferase</keyword>
<evidence type="ECO:0000256" key="2">
    <source>
        <dbReference type="ARBA" id="ARBA00010323"/>
    </source>
</evidence>
<keyword evidence="4 8" id="KW-0812">Transmembrane</keyword>
<dbReference type="Proteomes" id="UP000199315">
    <property type="component" value="Unassembled WGS sequence"/>
</dbReference>
<keyword evidence="5 8" id="KW-1133">Transmembrane helix</keyword>
<comment type="similarity">
    <text evidence="2 7">Belongs to the membrane-bound acyltransferase family.</text>
</comment>
<dbReference type="AlphaFoldDB" id="A0A1D3TVQ5"/>
<keyword evidence="3 7" id="KW-1003">Cell membrane</keyword>
<dbReference type="InterPro" id="IPR028362">
    <property type="entry name" value="AlgI"/>
</dbReference>
<dbReference type="Pfam" id="PF03062">
    <property type="entry name" value="MBOAT"/>
    <property type="match status" value="2"/>
</dbReference>
<gene>
    <name evidence="9" type="ORF">SAMN05421730_101821</name>
</gene>
<dbReference type="EMBL" id="FMKA01000018">
    <property type="protein sequence ID" value="SCP98231.1"/>
    <property type="molecule type" value="Genomic_DNA"/>
</dbReference>
<dbReference type="STRING" id="1619234.SAMN05421730_101821"/>
<sequence length="510" mass="58309">MSLTSFEFVIFVGAAVAGYYLIPKRFQWVWLLAFSYIYYAAASLKILFFLLFSTATTYLAGLLMDRIKEKQADREQRIKQKRRVVAAALVLNFGMLAVVKYTNFAIENINALLGSHLSFQTIILPLGISFYTFQSMGYLLDVYWEKVEAERNPFRFALFVSFFPQILQGPIGRFNRLAHQLYESHDFDWGRMERAFILILWGFFKKMVIADNAAGFVDEVFGNYGSYGGAAIVVAVLGYSVQLYGDFSGGMDVVRGIAELFGISLDENFRRPYFAVSITDFWHRWHITLGTWMKDYVFYPLSLSKMMGRFSKAAKKRFGKSIGRTLPICLANIIVFLLVGVWHGADWKFILYGLYNGLIIAFSGLMMQNYRKWKNLCHINEKAPLWKGFQIARTFLLVNISWYFDRAAGVGEAFDMMRITLTSFRLSDFWNGSLMLESVDLVALRFVIVGFGCILLFLVSLLQERGVKIREAITGRHVLIKYAVYLFLIFVLPALGQPPSAGGGFIYAQF</sequence>
<evidence type="ECO:0000256" key="4">
    <source>
        <dbReference type="ARBA" id="ARBA00022692"/>
    </source>
</evidence>
<protein>
    <submittedName>
        <fullName evidence="9">D-alanyl-lipoteichoic acid acyltransferase DltB, MBOAT superfamily</fullName>
    </submittedName>
</protein>
<dbReference type="GO" id="GO:0005886">
    <property type="term" value="C:plasma membrane"/>
    <property type="evidence" value="ECO:0007669"/>
    <property type="project" value="UniProtKB-SubCell"/>
</dbReference>
<dbReference type="InterPro" id="IPR024194">
    <property type="entry name" value="Ac/AlaTfrase_AlgI/DltB"/>
</dbReference>
<evidence type="ECO:0000256" key="1">
    <source>
        <dbReference type="ARBA" id="ARBA00004651"/>
    </source>
</evidence>
<reference evidence="9 10" key="1">
    <citation type="submission" date="2016-09" db="EMBL/GenBank/DDBJ databases">
        <authorList>
            <person name="Capua I."/>
            <person name="De Benedictis P."/>
            <person name="Joannis T."/>
            <person name="Lombin L.H."/>
            <person name="Cattoli G."/>
        </authorList>
    </citation>
    <scope>NUCLEOTIDE SEQUENCE [LARGE SCALE GENOMIC DNA]</scope>
    <source>
        <strain evidence="9 10">GluBS11</strain>
    </source>
</reference>
<feature type="transmembrane region" description="Helical" evidence="8">
    <location>
        <begin position="5"/>
        <end position="22"/>
    </location>
</feature>
<evidence type="ECO:0000313" key="10">
    <source>
        <dbReference type="Proteomes" id="UP000199315"/>
    </source>
</evidence>
<keyword evidence="6 7" id="KW-0472">Membrane</keyword>
<evidence type="ECO:0000313" key="9">
    <source>
        <dbReference type="EMBL" id="SCP98231.1"/>
    </source>
</evidence>
<evidence type="ECO:0000256" key="7">
    <source>
        <dbReference type="PIRNR" id="PIRNR016636"/>
    </source>
</evidence>
<dbReference type="PIRSF" id="PIRSF500217">
    <property type="entry name" value="AlgI"/>
    <property type="match status" value="1"/>
</dbReference>
<dbReference type="OrthoDB" id="9805788at2"/>
<name>A0A1D3TVQ5_9FIRM</name>
<feature type="transmembrane region" description="Helical" evidence="8">
    <location>
        <begin position="483"/>
        <end position="508"/>
    </location>
</feature>
<feature type="transmembrane region" description="Helical" evidence="8">
    <location>
        <begin position="37"/>
        <end position="63"/>
    </location>
</feature>
<proteinExistence type="inferred from homology"/>
<comment type="subcellular location">
    <subcellularLocation>
        <location evidence="1">Cell membrane</location>
        <topology evidence="1">Multi-pass membrane protein</topology>
    </subcellularLocation>
</comment>
<feature type="transmembrane region" description="Helical" evidence="8">
    <location>
        <begin position="84"/>
        <end position="102"/>
    </location>
</feature>
<organism evidence="9 10">
    <name type="scientific">Anaerobium acetethylicum</name>
    <dbReference type="NCBI Taxonomy" id="1619234"/>
    <lineage>
        <taxon>Bacteria</taxon>
        <taxon>Bacillati</taxon>
        <taxon>Bacillota</taxon>
        <taxon>Clostridia</taxon>
        <taxon>Lachnospirales</taxon>
        <taxon>Lachnospiraceae</taxon>
        <taxon>Anaerobium</taxon>
    </lineage>
</organism>
<evidence type="ECO:0000256" key="3">
    <source>
        <dbReference type="ARBA" id="ARBA00022475"/>
    </source>
</evidence>
<feature type="transmembrane region" description="Helical" evidence="8">
    <location>
        <begin position="122"/>
        <end position="144"/>
    </location>
</feature>
<feature type="transmembrane region" description="Helical" evidence="8">
    <location>
        <begin position="224"/>
        <end position="245"/>
    </location>
</feature>
<feature type="transmembrane region" description="Helical" evidence="8">
    <location>
        <begin position="442"/>
        <end position="462"/>
    </location>
</feature>
<feature type="transmembrane region" description="Helical" evidence="8">
    <location>
        <begin position="322"/>
        <end position="343"/>
    </location>
</feature>
<keyword evidence="10" id="KW-1185">Reference proteome</keyword>
<dbReference type="GO" id="GO:0016746">
    <property type="term" value="F:acyltransferase activity"/>
    <property type="evidence" value="ECO:0007669"/>
    <property type="project" value="UniProtKB-KW"/>
</dbReference>
<evidence type="ECO:0000256" key="5">
    <source>
        <dbReference type="ARBA" id="ARBA00022989"/>
    </source>
</evidence>
<accession>A0A1D3TVQ5</accession>
<dbReference type="InterPro" id="IPR004299">
    <property type="entry name" value="MBOAT_fam"/>
</dbReference>
<dbReference type="PANTHER" id="PTHR13285">
    <property type="entry name" value="ACYLTRANSFERASE"/>
    <property type="match status" value="1"/>
</dbReference>